<reference evidence="2 3" key="1">
    <citation type="submission" date="2017-09" db="EMBL/GenBank/DDBJ databases">
        <authorList>
            <person name="Ehlers B."/>
            <person name="Leendertz F.H."/>
        </authorList>
    </citation>
    <scope>NUCLEOTIDE SEQUENCE [LARGE SCALE GENOMIC DNA]</scope>
    <source>
        <strain evidence="2 3">DSM 27208</strain>
    </source>
</reference>
<organism evidence="2 3">
    <name type="scientific">Natronoarchaeum philippinense</name>
    <dbReference type="NCBI Taxonomy" id="558529"/>
    <lineage>
        <taxon>Archaea</taxon>
        <taxon>Methanobacteriati</taxon>
        <taxon>Methanobacteriota</taxon>
        <taxon>Stenosarchaea group</taxon>
        <taxon>Halobacteria</taxon>
        <taxon>Halobacteriales</taxon>
        <taxon>Natronoarchaeaceae</taxon>
    </lineage>
</organism>
<evidence type="ECO:0000313" key="3">
    <source>
        <dbReference type="Proteomes" id="UP000219453"/>
    </source>
</evidence>
<dbReference type="AlphaFoldDB" id="A0A285N5T8"/>
<sequence length="82" mass="9267">MSSMTKVDARDLRTNETDDRGRIYLGTEYANKRVTVAVVEVESDRPDEDELAAAYREASESADHLAEEWKDASDEAWNGLDE</sequence>
<evidence type="ECO:0000313" key="2">
    <source>
        <dbReference type="EMBL" id="SNZ04779.1"/>
    </source>
</evidence>
<evidence type="ECO:0000256" key="1">
    <source>
        <dbReference type="SAM" id="MobiDB-lite"/>
    </source>
</evidence>
<keyword evidence="3" id="KW-1185">Reference proteome</keyword>
<accession>A0A285N5T8</accession>
<protein>
    <submittedName>
        <fullName evidence="2">Uncharacterized protein</fullName>
    </submittedName>
</protein>
<feature type="compositionally biased region" description="Basic and acidic residues" evidence="1">
    <location>
        <begin position="58"/>
        <end position="73"/>
    </location>
</feature>
<proteinExistence type="predicted"/>
<feature type="region of interest" description="Disordered" evidence="1">
    <location>
        <begin position="58"/>
        <end position="82"/>
    </location>
</feature>
<gene>
    <name evidence="2" type="ORF">SAMN06269185_0675</name>
</gene>
<name>A0A285N5T8_NATPI</name>
<dbReference type="EMBL" id="OBEJ01000001">
    <property type="protein sequence ID" value="SNZ04779.1"/>
    <property type="molecule type" value="Genomic_DNA"/>
</dbReference>
<dbReference type="Proteomes" id="UP000219453">
    <property type="component" value="Unassembled WGS sequence"/>
</dbReference>